<sequence>MDPKPFNFHGPRARPSPGIPNKRLHLRSAGPLPSQSLPESITKKKFFKQATLIRHMQCFWNVRQHFHLESFILEQATTFVSLMPIHASPRHTTSRLLKAIVNGKQPANENNPASVPDRPQRSQLEFSTSPPRCRPNLFLPDVTPKLVYALWTSLCRAANADIHVSAAHHHQANRQAEPSVQTLTHAFRSLIGAQVDHSNWKEILPYILASLNTSISAASRQVLYEMVSADPPVPSTGHADNNLRVTVTISPTSSNKHGKLPDFLSPPDLKQDDLVYVEPAKKRQSRYHLDTQTKFSHTKHGPSRSSTSPVFSSTISSPHLGPDGIQTYRIDTSSLFAQTLSTANAKPPVPSRRVRLTH</sequence>
<dbReference type="GO" id="GO:0003676">
    <property type="term" value="F:nucleic acid binding"/>
    <property type="evidence" value="ECO:0007669"/>
    <property type="project" value="InterPro"/>
</dbReference>
<comment type="caution">
    <text evidence="2">The sequence shown here is derived from an EMBL/GenBank/DDBJ whole genome shotgun (WGS) entry which is preliminary data.</text>
</comment>
<feature type="compositionally biased region" description="Low complexity" evidence="1">
    <location>
        <begin position="303"/>
        <end position="318"/>
    </location>
</feature>
<gene>
    <name evidence="2" type="ORF">CI238_11690</name>
</gene>
<evidence type="ECO:0000313" key="2">
    <source>
        <dbReference type="EMBL" id="KZL85993.1"/>
    </source>
</evidence>
<accession>A0A162NJ67</accession>
<feature type="region of interest" description="Disordered" evidence="1">
    <location>
        <begin position="105"/>
        <end position="128"/>
    </location>
</feature>
<evidence type="ECO:0000256" key="1">
    <source>
        <dbReference type="SAM" id="MobiDB-lite"/>
    </source>
</evidence>
<dbReference type="Proteomes" id="UP000076584">
    <property type="component" value="Unassembled WGS sequence"/>
</dbReference>
<dbReference type="SUPFAM" id="SSF53098">
    <property type="entry name" value="Ribonuclease H-like"/>
    <property type="match status" value="1"/>
</dbReference>
<dbReference type="Gene3D" id="3.30.420.10">
    <property type="entry name" value="Ribonuclease H-like superfamily/Ribonuclease H"/>
    <property type="match status" value="1"/>
</dbReference>
<protein>
    <submittedName>
        <fullName evidence="2">Uncharacterized protein</fullName>
    </submittedName>
</protein>
<dbReference type="EMBL" id="LFIW01000548">
    <property type="protein sequence ID" value="KZL85993.1"/>
    <property type="molecule type" value="Genomic_DNA"/>
</dbReference>
<dbReference type="InterPro" id="IPR012337">
    <property type="entry name" value="RNaseH-like_sf"/>
</dbReference>
<dbReference type="STRING" id="1573173.A0A162NJ67"/>
<dbReference type="InterPro" id="IPR036397">
    <property type="entry name" value="RNaseH_sf"/>
</dbReference>
<dbReference type="AlphaFoldDB" id="A0A162NJ67"/>
<proteinExistence type="predicted"/>
<evidence type="ECO:0000313" key="3">
    <source>
        <dbReference type="Proteomes" id="UP000076584"/>
    </source>
</evidence>
<organism evidence="2 3">
    <name type="scientific">Colletotrichum incanum</name>
    <name type="common">Soybean anthracnose fungus</name>
    <dbReference type="NCBI Taxonomy" id="1573173"/>
    <lineage>
        <taxon>Eukaryota</taxon>
        <taxon>Fungi</taxon>
        <taxon>Dikarya</taxon>
        <taxon>Ascomycota</taxon>
        <taxon>Pezizomycotina</taxon>
        <taxon>Sordariomycetes</taxon>
        <taxon>Hypocreomycetidae</taxon>
        <taxon>Glomerellales</taxon>
        <taxon>Glomerellaceae</taxon>
        <taxon>Colletotrichum</taxon>
        <taxon>Colletotrichum spaethianum species complex</taxon>
    </lineage>
</organism>
<name>A0A162NJ67_COLIC</name>
<keyword evidence="3" id="KW-1185">Reference proteome</keyword>
<reference evidence="2 3" key="1">
    <citation type="submission" date="2015-06" db="EMBL/GenBank/DDBJ databases">
        <title>Survival trade-offs in plant roots during colonization by closely related pathogenic and mutualistic fungi.</title>
        <authorList>
            <person name="Hacquard S."/>
            <person name="Kracher B."/>
            <person name="Hiruma K."/>
            <person name="Weinman A."/>
            <person name="Muench P."/>
            <person name="Garrido Oter R."/>
            <person name="Ver Loren van Themaat E."/>
            <person name="Dallerey J.-F."/>
            <person name="Damm U."/>
            <person name="Henrissat B."/>
            <person name="Lespinet O."/>
            <person name="Thon M."/>
            <person name="Kemen E."/>
            <person name="McHardy A.C."/>
            <person name="Schulze-Lefert P."/>
            <person name="O'Connell R.J."/>
        </authorList>
    </citation>
    <scope>NUCLEOTIDE SEQUENCE [LARGE SCALE GENOMIC DNA]</scope>
    <source>
        <strain evidence="2 3">MAFF 238704</strain>
    </source>
</reference>
<feature type="region of interest" description="Disordered" evidence="1">
    <location>
        <begin position="1"/>
        <end position="37"/>
    </location>
</feature>
<feature type="region of interest" description="Disordered" evidence="1">
    <location>
        <begin position="283"/>
        <end position="324"/>
    </location>
</feature>